<dbReference type="Gene3D" id="1.10.287.130">
    <property type="match status" value="1"/>
</dbReference>
<sequence length="506" mass="55231">MNHAFGHAGRIFGAAMAASAARLRPGARMTDRAPRRAVFPGSLRGRLLWWLLLPLAAFVSISGVISFRNAMATADLVQDNALASSMRIIGEDIDWNDGSVSVQIPPAALELFESPERDSVYYRVEAREHQLLAGGTKLPLPRGVGPVPVLYSTRLDDGRVVRAAAYVRQMYDSGRTEGVVVAVAKTEASRDAMVWQLLRPQLFGEVLTLLLAMVFVYLGLTFELRPLMKVKDDVADRNPSQLQPLRVARLHVELRPIVDAINQCIARMSQQAAMQRQFISDAAHQLRTPLTLLDAQIQFARQRESRDARLGEALAGMHKSSRRMTTLTDKLLLLAQAESAAPSHTEECVDLVALIASVLESLIAFAQAREIDLGAELDDSLYVTGDEALTTALVTNLVDNALRYTQTGGRVTVQARGSHDCVTLRVIDNGPGIRADAKARVFERFYRASSHADGTGLGLPIVREIAQRQGGTVTLEPGEKGIGLVATVEMRPWQAAPCADTTKEKT</sequence>
<evidence type="ECO:0000256" key="9">
    <source>
        <dbReference type="ARBA" id="ARBA00023136"/>
    </source>
</evidence>
<evidence type="ECO:0000256" key="2">
    <source>
        <dbReference type="ARBA" id="ARBA00004370"/>
    </source>
</evidence>
<dbReference type="AlphaFoldDB" id="A0A1H4AF04"/>
<keyword evidence="13" id="KW-1185">Reference proteome</keyword>
<dbReference type="STRING" id="83784.SAMN05192564_1011160"/>
<evidence type="ECO:0000256" key="6">
    <source>
        <dbReference type="ARBA" id="ARBA00022692"/>
    </source>
</evidence>
<dbReference type="InterPro" id="IPR013727">
    <property type="entry name" value="2CSK_N"/>
</dbReference>
<dbReference type="InterPro" id="IPR050428">
    <property type="entry name" value="TCS_sensor_his_kinase"/>
</dbReference>
<keyword evidence="6 10" id="KW-0812">Transmembrane</keyword>
<organism evidence="12 13">
    <name type="scientific">Paraburkholderia sartisoli</name>
    <dbReference type="NCBI Taxonomy" id="83784"/>
    <lineage>
        <taxon>Bacteria</taxon>
        <taxon>Pseudomonadati</taxon>
        <taxon>Pseudomonadota</taxon>
        <taxon>Betaproteobacteria</taxon>
        <taxon>Burkholderiales</taxon>
        <taxon>Burkholderiaceae</taxon>
        <taxon>Paraburkholderia</taxon>
    </lineage>
</organism>
<dbReference type="SMART" id="SM00388">
    <property type="entry name" value="HisKA"/>
    <property type="match status" value="1"/>
</dbReference>
<dbReference type="Proteomes" id="UP000198638">
    <property type="component" value="Unassembled WGS sequence"/>
</dbReference>
<dbReference type="EMBL" id="FNRQ01000001">
    <property type="protein sequence ID" value="SEA34520.1"/>
    <property type="molecule type" value="Genomic_DNA"/>
</dbReference>
<dbReference type="PROSITE" id="PS50109">
    <property type="entry name" value="HIS_KIN"/>
    <property type="match status" value="1"/>
</dbReference>
<keyword evidence="4" id="KW-0597">Phosphoprotein</keyword>
<feature type="transmembrane region" description="Helical" evidence="10">
    <location>
        <begin position="202"/>
        <end position="220"/>
    </location>
</feature>
<dbReference type="InterPro" id="IPR036890">
    <property type="entry name" value="HATPase_C_sf"/>
</dbReference>
<feature type="transmembrane region" description="Helical" evidence="10">
    <location>
        <begin position="47"/>
        <end position="67"/>
    </location>
</feature>
<keyword evidence="5" id="KW-0808">Transferase</keyword>
<comment type="subcellular location">
    <subcellularLocation>
        <location evidence="2">Membrane</location>
    </subcellularLocation>
</comment>
<keyword evidence="7 12" id="KW-0418">Kinase</keyword>
<keyword evidence="8 10" id="KW-1133">Transmembrane helix</keyword>
<dbReference type="CDD" id="cd00075">
    <property type="entry name" value="HATPase"/>
    <property type="match status" value="1"/>
</dbReference>
<dbReference type="SUPFAM" id="SSF47384">
    <property type="entry name" value="Homodimeric domain of signal transducing histidine kinase"/>
    <property type="match status" value="1"/>
</dbReference>
<dbReference type="EC" id="2.7.13.3" evidence="3"/>
<feature type="domain" description="Histidine kinase" evidence="11">
    <location>
        <begin position="281"/>
        <end position="494"/>
    </location>
</feature>
<dbReference type="InterPro" id="IPR036097">
    <property type="entry name" value="HisK_dim/P_sf"/>
</dbReference>
<evidence type="ECO:0000313" key="12">
    <source>
        <dbReference type="EMBL" id="SEA34520.1"/>
    </source>
</evidence>
<evidence type="ECO:0000256" key="3">
    <source>
        <dbReference type="ARBA" id="ARBA00012438"/>
    </source>
</evidence>
<accession>A0A1H4AF04</accession>
<dbReference type="InterPro" id="IPR004358">
    <property type="entry name" value="Sig_transdc_His_kin-like_C"/>
</dbReference>
<dbReference type="GO" id="GO:0000155">
    <property type="term" value="F:phosphorelay sensor kinase activity"/>
    <property type="evidence" value="ECO:0007669"/>
    <property type="project" value="InterPro"/>
</dbReference>
<dbReference type="PANTHER" id="PTHR45436:SF1">
    <property type="entry name" value="SENSOR PROTEIN QSEC"/>
    <property type="match status" value="1"/>
</dbReference>
<evidence type="ECO:0000259" key="11">
    <source>
        <dbReference type="PROSITE" id="PS50109"/>
    </source>
</evidence>
<dbReference type="InterPro" id="IPR003661">
    <property type="entry name" value="HisK_dim/P_dom"/>
</dbReference>
<evidence type="ECO:0000256" key="7">
    <source>
        <dbReference type="ARBA" id="ARBA00022777"/>
    </source>
</evidence>
<evidence type="ECO:0000256" key="4">
    <source>
        <dbReference type="ARBA" id="ARBA00022553"/>
    </source>
</evidence>
<dbReference type="SMART" id="SM00387">
    <property type="entry name" value="HATPase_c"/>
    <property type="match status" value="1"/>
</dbReference>
<keyword evidence="9 10" id="KW-0472">Membrane</keyword>
<dbReference type="InterPro" id="IPR003594">
    <property type="entry name" value="HATPase_dom"/>
</dbReference>
<dbReference type="CDD" id="cd00082">
    <property type="entry name" value="HisKA"/>
    <property type="match status" value="1"/>
</dbReference>
<dbReference type="Pfam" id="PF08521">
    <property type="entry name" value="2CSK_N"/>
    <property type="match status" value="1"/>
</dbReference>
<evidence type="ECO:0000256" key="8">
    <source>
        <dbReference type="ARBA" id="ARBA00022989"/>
    </source>
</evidence>
<protein>
    <recommendedName>
        <fullName evidence="3">histidine kinase</fullName>
        <ecNumber evidence="3">2.7.13.3</ecNumber>
    </recommendedName>
</protein>
<dbReference type="PRINTS" id="PR00344">
    <property type="entry name" value="BCTRLSENSOR"/>
</dbReference>
<evidence type="ECO:0000256" key="1">
    <source>
        <dbReference type="ARBA" id="ARBA00000085"/>
    </source>
</evidence>
<comment type="catalytic activity">
    <reaction evidence="1">
        <text>ATP + protein L-histidine = ADP + protein N-phospho-L-histidine.</text>
        <dbReference type="EC" id="2.7.13.3"/>
    </reaction>
</comment>
<dbReference type="Pfam" id="PF02518">
    <property type="entry name" value="HATPase_c"/>
    <property type="match status" value="1"/>
</dbReference>
<dbReference type="InterPro" id="IPR005467">
    <property type="entry name" value="His_kinase_dom"/>
</dbReference>
<dbReference type="SUPFAM" id="SSF55874">
    <property type="entry name" value="ATPase domain of HSP90 chaperone/DNA topoisomerase II/histidine kinase"/>
    <property type="match status" value="1"/>
</dbReference>
<gene>
    <name evidence="12" type="ORF">SAMN05192564_1011160</name>
</gene>
<evidence type="ECO:0000313" key="13">
    <source>
        <dbReference type="Proteomes" id="UP000198638"/>
    </source>
</evidence>
<dbReference type="Gene3D" id="3.30.565.10">
    <property type="entry name" value="Histidine kinase-like ATPase, C-terminal domain"/>
    <property type="match status" value="1"/>
</dbReference>
<reference evidence="13" key="1">
    <citation type="submission" date="2016-10" db="EMBL/GenBank/DDBJ databases">
        <authorList>
            <person name="Varghese N."/>
            <person name="Submissions S."/>
        </authorList>
    </citation>
    <scope>NUCLEOTIDE SEQUENCE [LARGE SCALE GENOMIC DNA]</scope>
    <source>
        <strain evidence="13">LMG 24000</strain>
    </source>
</reference>
<evidence type="ECO:0000256" key="5">
    <source>
        <dbReference type="ARBA" id="ARBA00022679"/>
    </source>
</evidence>
<dbReference type="Pfam" id="PF00512">
    <property type="entry name" value="HisKA"/>
    <property type="match status" value="1"/>
</dbReference>
<dbReference type="PANTHER" id="PTHR45436">
    <property type="entry name" value="SENSOR HISTIDINE KINASE YKOH"/>
    <property type="match status" value="1"/>
</dbReference>
<evidence type="ECO:0000256" key="10">
    <source>
        <dbReference type="SAM" id="Phobius"/>
    </source>
</evidence>
<dbReference type="GO" id="GO:0005886">
    <property type="term" value="C:plasma membrane"/>
    <property type="evidence" value="ECO:0007669"/>
    <property type="project" value="TreeGrafter"/>
</dbReference>
<proteinExistence type="predicted"/>
<name>A0A1H4AF04_9BURK</name>